<feature type="domain" description="PLD phosphodiesterase" evidence="14">
    <location>
        <begin position="220"/>
        <end position="247"/>
    </location>
</feature>
<evidence type="ECO:0000256" key="12">
    <source>
        <dbReference type="HAMAP-Rule" id="MF_01916"/>
    </source>
</evidence>
<dbReference type="PANTHER" id="PTHR21248">
    <property type="entry name" value="CARDIOLIPIN SYNTHASE"/>
    <property type="match status" value="1"/>
</dbReference>
<dbReference type="Pfam" id="PF13091">
    <property type="entry name" value="PLDc_2"/>
    <property type="match status" value="2"/>
</dbReference>
<dbReference type="InterPro" id="IPR001736">
    <property type="entry name" value="PLipase_D/transphosphatidylase"/>
</dbReference>
<feature type="domain" description="PLD phosphodiesterase" evidence="14">
    <location>
        <begin position="397"/>
        <end position="424"/>
    </location>
</feature>
<dbReference type="GO" id="GO:0005886">
    <property type="term" value="C:plasma membrane"/>
    <property type="evidence" value="ECO:0007669"/>
    <property type="project" value="UniProtKB-SubCell"/>
</dbReference>
<comment type="catalytic activity">
    <reaction evidence="12">
        <text>2 a 1,2-diacyl-sn-glycero-3-phospho-(1'-sn-glycerol) = a cardiolipin + glycerol</text>
        <dbReference type="Rhea" id="RHEA:31451"/>
        <dbReference type="ChEBI" id="CHEBI:17754"/>
        <dbReference type="ChEBI" id="CHEBI:62237"/>
        <dbReference type="ChEBI" id="CHEBI:64716"/>
    </reaction>
</comment>
<evidence type="ECO:0000256" key="1">
    <source>
        <dbReference type="ARBA" id="ARBA00004651"/>
    </source>
</evidence>
<dbReference type="AlphaFoldDB" id="A0A0C5WE22"/>
<dbReference type="InterPro" id="IPR022924">
    <property type="entry name" value="Cardiolipin_synthase"/>
</dbReference>
<dbReference type="EC" id="2.7.8.-" evidence="12 13"/>
<evidence type="ECO:0000256" key="4">
    <source>
        <dbReference type="ARBA" id="ARBA00022679"/>
    </source>
</evidence>
<keyword evidence="7 12" id="KW-1133">Transmembrane helix</keyword>
<accession>A0A0C5WE22</accession>
<dbReference type="GO" id="GO:0032049">
    <property type="term" value="P:cardiolipin biosynthetic process"/>
    <property type="evidence" value="ECO:0007669"/>
    <property type="project" value="UniProtKB-UniRule"/>
</dbReference>
<reference evidence="15 16" key="1">
    <citation type="submission" date="2014-02" db="EMBL/GenBank/DDBJ databases">
        <authorList>
            <person name="Young C.-C."/>
            <person name="Hameed A."/>
            <person name="Huang H.-C."/>
            <person name="Shahina M."/>
        </authorList>
    </citation>
    <scope>NUCLEOTIDE SEQUENCE [LARGE SCALE GENOMIC DNA]</scope>
    <source>
        <strain evidence="15 16">CC-SAMT-1</strain>
    </source>
</reference>
<feature type="active site" evidence="12">
    <location>
        <position position="232"/>
    </location>
</feature>
<dbReference type="HAMAP" id="MF_01916">
    <property type="entry name" value="Cardiolipin_synth_Cls"/>
    <property type="match status" value="1"/>
</dbReference>
<feature type="transmembrane region" description="Helical" evidence="12">
    <location>
        <begin position="39"/>
        <end position="59"/>
    </location>
</feature>
<protein>
    <recommendedName>
        <fullName evidence="12 13">Cardiolipin synthase</fullName>
        <shortName evidence="12">CL synthase</shortName>
        <ecNumber evidence="12 13">2.7.8.-</ecNumber>
    </recommendedName>
</protein>
<feature type="active site" evidence="12">
    <location>
        <position position="227"/>
    </location>
</feature>
<dbReference type="Proteomes" id="UP000032229">
    <property type="component" value="Chromosome"/>
</dbReference>
<sequence>MIEFLKEYFWTILLLVNYIIGFSAAITILLKNINPTKTLTYVIVLVFFPFLGIIVYYLFGQEYRKNKIFSRKRILNEVIVKEINDNLELNQTDLNKINADLNDKIKLVKLLHNNGKSKLTLNNEVKLFVNGNDKFELLLKDLESAQNFIHLEYYIIKDDTIGNKLIKILCDKAKAGVNVRLSVDGVGSELSAKAIQTLKASGVEIYKFMPVFFPKFTGKMNYRDHRKIAIIDGLIGYVGGMNISDEYLNYKNDKQFWRDTHLRIVGDAVAMLQIHFLTTWDFVSNNKTKIQSNFFPESKTSKNTKLQIAASGPDTDWACIKQALIMAINTATEYIYITTPYFIPSPEIITALQIAEKSGVDVRILIPEKSDSWIAKHATDSYLQTCLESNIKIYLYTKGFIHSKTQVLDDAVSSIGTANLDYRSLNINFEINAFVYCTEFSKSLKAQFLEDLKTSKQITLEGWHKRSKSKKLKESFCRLWAPLL</sequence>
<evidence type="ECO:0000256" key="5">
    <source>
        <dbReference type="ARBA" id="ARBA00022692"/>
    </source>
</evidence>
<dbReference type="EMBL" id="CP007202">
    <property type="protein sequence ID" value="AJR03484.1"/>
    <property type="molecule type" value="Genomic_DNA"/>
</dbReference>
<feature type="active site" evidence="12">
    <location>
        <position position="402"/>
    </location>
</feature>
<keyword evidence="4 12" id="KW-0808">Transferase</keyword>
<keyword evidence="16" id="KW-1185">Reference proteome</keyword>
<dbReference type="CDD" id="cd09112">
    <property type="entry name" value="PLDc_CLS_2"/>
    <property type="match status" value="1"/>
</dbReference>
<proteinExistence type="inferred from homology"/>
<dbReference type="PANTHER" id="PTHR21248:SF22">
    <property type="entry name" value="PHOSPHOLIPASE D"/>
    <property type="match status" value="1"/>
</dbReference>
<evidence type="ECO:0000256" key="6">
    <source>
        <dbReference type="ARBA" id="ARBA00022737"/>
    </source>
</evidence>
<evidence type="ECO:0000256" key="13">
    <source>
        <dbReference type="NCBIfam" id="TIGR04265"/>
    </source>
</evidence>
<feature type="active site" evidence="12">
    <location>
        <position position="409"/>
    </location>
</feature>
<comment type="similarity">
    <text evidence="12">Belongs to the phospholipase D family. Cardiolipin synthase subfamily.</text>
</comment>
<evidence type="ECO:0000256" key="8">
    <source>
        <dbReference type="ARBA" id="ARBA00023098"/>
    </source>
</evidence>
<keyword evidence="10 12" id="KW-0594">Phospholipid biosynthesis</keyword>
<keyword evidence="6" id="KW-0677">Repeat</keyword>
<organism evidence="15 16">
    <name type="scientific">Siansivirga zeaxanthinifaciens CC-SAMT-1</name>
    <dbReference type="NCBI Taxonomy" id="1454006"/>
    <lineage>
        <taxon>Bacteria</taxon>
        <taxon>Pseudomonadati</taxon>
        <taxon>Bacteroidota</taxon>
        <taxon>Flavobacteriia</taxon>
        <taxon>Flavobacteriales</taxon>
        <taxon>Flavobacteriaceae</taxon>
        <taxon>Siansivirga</taxon>
    </lineage>
</organism>
<dbReference type="PATRIC" id="fig|1454006.5.peg.1463"/>
<evidence type="ECO:0000256" key="7">
    <source>
        <dbReference type="ARBA" id="ARBA00022989"/>
    </source>
</evidence>
<dbReference type="Gene3D" id="3.30.870.10">
    <property type="entry name" value="Endonuclease Chain A"/>
    <property type="match status" value="2"/>
</dbReference>
<dbReference type="CDD" id="cd09110">
    <property type="entry name" value="PLDc_CLS_1"/>
    <property type="match status" value="1"/>
</dbReference>
<feature type="active site" evidence="12">
    <location>
        <position position="225"/>
    </location>
</feature>
<dbReference type="GO" id="GO:0008808">
    <property type="term" value="F:cardiolipin synthase activity"/>
    <property type="evidence" value="ECO:0007669"/>
    <property type="project" value="UniProtKB-UniRule"/>
</dbReference>
<keyword evidence="9 12" id="KW-0472">Membrane</keyword>
<evidence type="ECO:0000313" key="15">
    <source>
        <dbReference type="EMBL" id="AJR03484.1"/>
    </source>
</evidence>
<keyword evidence="11 12" id="KW-1208">Phospholipid metabolism</keyword>
<dbReference type="OrthoDB" id="9762009at2"/>
<dbReference type="HOGENOM" id="CLU_038053_1_2_10"/>
<dbReference type="SUPFAM" id="SSF56024">
    <property type="entry name" value="Phospholipase D/nuclease"/>
    <property type="match status" value="2"/>
</dbReference>
<gene>
    <name evidence="15" type="ORF">AW14_07430</name>
</gene>
<dbReference type="PROSITE" id="PS50035">
    <property type="entry name" value="PLD"/>
    <property type="match status" value="2"/>
</dbReference>
<feature type="active site" evidence="12">
    <location>
        <position position="404"/>
    </location>
</feature>
<name>A0A0C5WE22_9FLAO</name>
<dbReference type="STRING" id="1454006.AW14_07430"/>
<keyword evidence="3 12" id="KW-0444">Lipid biosynthesis</keyword>
<dbReference type="NCBIfam" id="TIGR04265">
    <property type="entry name" value="bac_cardiolipin"/>
    <property type="match status" value="1"/>
</dbReference>
<dbReference type="KEGG" id="sze:AW14_07430"/>
<evidence type="ECO:0000256" key="2">
    <source>
        <dbReference type="ARBA" id="ARBA00022475"/>
    </source>
</evidence>
<evidence type="ECO:0000256" key="3">
    <source>
        <dbReference type="ARBA" id="ARBA00022516"/>
    </source>
</evidence>
<feature type="transmembrane region" description="Helical" evidence="12">
    <location>
        <begin position="12"/>
        <end position="33"/>
    </location>
</feature>
<evidence type="ECO:0000259" key="14">
    <source>
        <dbReference type="PROSITE" id="PS50035"/>
    </source>
</evidence>
<evidence type="ECO:0000256" key="11">
    <source>
        <dbReference type="ARBA" id="ARBA00023264"/>
    </source>
</evidence>
<evidence type="ECO:0000256" key="9">
    <source>
        <dbReference type="ARBA" id="ARBA00023136"/>
    </source>
</evidence>
<keyword evidence="5 12" id="KW-0812">Transmembrane</keyword>
<comment type="subcellular location">
    <subcellularLocation>
        <location evidence="1 12">Cell membrane</location>
        <topology evidence="1 12">Multi-pass membrane protein</topology>
    </subcellularLocation>
</comment>
<dbReference type="RefSeq" id="WP_044638203.1">
    <property type="nucleotide sequence ID" value="NZ_CP007202.1"/>
</dbReference>
<dbReference type="SMART" id="SM00155">
    <property type="entry name" value="PLDc"/>
    <property type="match status" value="2"/>
</dbReference>
<dbReference type="InterPro" id="IPR030874">
    <property type="entry name" value="Cardiolipin_synth_Firmi"/>
</dbReference>
<keyword evidence="2 12" id="KW-1003">Cell membrane</keyword>
<dbReference type="InterPro" id="IPR027379">
    <property type="entry name" value="CLS_N"/>
</dbReference>
<dbReference type="Pfam" id="PF13396">
    <property type="entry name" value="PLDc_N"/>
    <property type="match status" value="1"/>
</dbReference>
<evidence type="ECO:0000256" key="10">
    <source>
        <dbReference type="ARBA" id="ARBA00023209"/>
    </source>
</evidence>
<evidence type="ECO:0000313" key="16">
    <source>
        <dbReference type="Proteomes" id="UP000032229"/>
    </source>
</evidence>
<comment type="function">
    <text evidence="12">Catalyzes the reversible phosphatidyl group transfer from one phosphatidylglycerol molecule to another to form cardiolipin (CL) (diphosphatidylglycerol) and glycerol.</text>
</comment>
<keyword evidence="8 12" id="KW-0443">Lipid metabolism</keyword>
<dbReference type="InterPro" id="IPR025202">
    <property type="entry name" value="PLD-like_dom"/>
</dbReference>